<proteinExistence type="predicted"/>
<dbReference type="PRINTS" id="PR00035">
    <property type="entry name" value="HTHGNTR"/>
</dbReference>
<gene>
    <name evidence="5" type="ORF">JAO82_06605</name>
</gene>
<keyword evidence="6" id="KW-1185">Reference proteome</keyword>
<organism evidence="5 6">
    <name type="scientific">Pontibaca salina</name>
    <dbReference type="NCBI Taxonomy" id="2795731"/>
    <lineage>
        <taxon>Bacteria</taxon>
        <taxon>Pseudomonadati</taxon>
        <taxon>Pseudomonadota</taxon>
        <taxon>Alphaproteobacteria</taxon>
        <taxon>Rhodobacterales</taxon>
        <taxon>Roseobacteraceae</taxon>
        <taxon>Pontibaca</taxon>
    </lineage>
</organism>
<keyword evidence="3" id="KW-0804">Transcription</keyword>
<dbReference type="SMART" id="SM00345">
    <property type="entry name" value="HTH_GNTR"/>
    <property type="match status" value="1"/>
</dbReference>
<dbReference type="Pfam" id="PF07729">
    <property type="entry name" value="FCD"/>
    <property type="match status" value="1"/>
</dbReference>
<keyword evidence="2" id="KW-0238">DNA-binding</keyword>
<accession>A0A934HPX3</accession>
<dbReference type="SUPFAM" id="SSF46785">
    <property type="entry name" value="Winged helix' DNA-binding domain"/>
    <property type="match status" value="1"/>
</dbReference>
<keyword evidence="1" id="KW-0805">Transcription regulation</keyword>
<dbReference type="GO" id="GO:0003700">
    <property type="term" value="F:DNA-binding transcription factor activity"/>
    <property type="evidence" value="ECO:0007669"/>
    <property type="project" value="InterPro"/>
</dbReference>
<dbReference type="GO" id="GO:0003677">
    <property type="term" value="F:DNA binding"/>
    <property type="evidence" value="ECO:0007669"/>
    <property type="project" value="UniProtKB-KW"/>
</dbReference>
<evidence type="ECO:0000259" key="4">
    <source>
        <dbReference type="PROSITE" id="PS50949"/>
    </source>
</evidence>
<dbReference type="CDD" id="cd07377">
    <property type="entry name" value="WHTH_GntR"/>
    <property type="match status" value="1"/>
</dbReference>
<dbReference type="AlphaFoldDB" id="A0A934HPX3"/>
<dbReference type="Gene3D" id="1.10.10.10">
    <property type="entry name" value="Winged helix-like DNA-binding domain superfamily/Winged helix DNA-binding domain"/>
    <property type="match status" value="1"/>
</dbReference>
<dbReference type="InterPro" id="IPR011711">
    <property type="entry name" value="GntR_C"/>
</dbReference>
<evidence type="ECO:0000256" key="1">
    <source>
        <dbReference type="ARBA" id="ARBA00023015"/>
    </source>
</evidence>
<dbReference type="PANTHER" id="PTHR43537">
    <property type="entry name" value="TRANSCRIPTIONAL REGULATOR, GNTR FAMILY"/>
    <property type="match status" value="1"/>
</dbReference>
<dbReference type="InterPro" id="IPR000524">
    <property type="entry name" value="Tscrpt_reg_HTH_GntR"/>
</dbReference>
<dbReference type="Pfam" id="PF00392">
    <property type="entry name" value="GntR"/>
    <property type="match status" value="1"/>
</dbReference>
<dbReference type="PANTHER" id="PTHR43537:SF49">
    <property type="entry name" value="TRANSCRIPTIONAL REGULATORY PROTEIN"/>
    <property type="match status" value="1"/>
</dbReference>
<reference evidence="5" key="1">
    <citation type="submission" date="2020-12" db="EMBL/GenBank/DDBJ databases">
        <title>Pontibaca salina gen. nov., sp. nov., isolated from marine sediment.</title>
        <authorList>
            <person name="Bo J."/>
            <person name="Wang S."/>
            <person name="Song X."/>
            <person name="Du Z."/>
        </authorList>
    </citation>
    <scope>NUCLEOTIDE SEQUENCE</scope>
    <source>
        <strain evidence="5">S1109L</strain>
    </source>
</reference>
<comment type="caution">
    <text evidence="5">The sequence shown here is derived from an EMBL/GenBank/DDBJ whole genome shotgun (WGS) entry which is preliminary data.</text>
</comment>
<dbReference type="PROSITE" id="PS50949">
    <property type="entry name" value="HTH_GNTR"/>
    <property type="match status" value="1"/>
</dbReference>
<dbReference type="InterPro" id="IPR008920">
    <property type="entry name" value="TF_FadR/GntR_C"/>
</dbReference>
<dbReference type="Gene3D" id="1.20.120.530">
    <property type="entry name" value="GntR ligand-binding domain-like"/>
    <property type="match status" value="1"/>
</dbReference>
<dbReference type="InterPro" id="IPR036390">
    <property type="entry name" value="WH_DNA-bd_sf"/>
</dbReference>
<dbReference type="SMART" id="SM00895">
    <property type="entry name" value="FCD"/>
    <property type="match status" value="1"/>
</dbReference>
<sequence length="215" mass="23825">MATRAERIARDIESGIISGEIALGVRLDETALATRYDVSRTPVREALQLLSASGMVRHIPRRGMFVRQPDAAEVLEMFEVMAEYEAFAGRLAAGRITTEALAILDAANMRCATAAETGDADLFYSENVVFHTTIYAEAGNSFLEDEARRLHTRLRPYRRSQLQLRGRMIESLDEHRAIAAHLRQGDGAAAADALRSHVGVQGDKFHLLLRTFRSA</sequence>
<dbReference type="EMBL" id="JAEIJD010000004">
    <property type="protein sequence ID" value="MBI6629552.1"/>
    <property type="molecule type" value="Genomic_DNA"/>
</dbReference>
<dbReference type="InterPro" id="IPR036388">
    <property type="entry name" value="WH-like_DNA-bd_sf"/>
</dbReference>
<evidence type="ECO:0000313" key="5">
    <source>
        <dbReference type="EMBL" id="MBI6629552.1"/>
    </source>
</evidence>
<evidence type="ECO:0000313" key="6">
    <source>
        <dbReference type="Proteomes" id="UP000613255"/>
    </source>
</evidence>
<dbReference type="SUPFAM" id="SSF48008">
    <property type="entry name" value="GntR ligand-binding domain-like"/>
    <property type="match status" value="1"/>
</dbReference>
<evidence type="ECO:0000256" key="2">
    <source>
        <dbReference type="ARBA" id="ARBA00023125"/>
    </source>
</evidence>
<protein>
    <submittedName>
        <fullName evidence="5">GntR family transcriptional regulator</fullName>
    </submittedName>
</protein>
<name>A0A934HPX3_9RHOB</name>
<feature type="domain" description="HTH gntR-type" evidence="4">
    <location>
        <begin position="2"/>
        <end position="69"/>
    </location>
</feature>
<dbReference type="Proteomes" id="UP000613255">
    <property type="component" value="Unassembled WGS sequence"/>
</dbReference>
<dbReference type="RefSeq" id="WP_198685583.1">
    <property type="nucleotide sequence ID" value="NZ_JAEIJD010000004.1"/>
</dbReference>
<evidence type="ECO:0000256" key="3">
    <source>
        <dbReference type="ARBA" id="ARBA00023163"/>
    </source>
</evidence>